<accession>A0A6A6VR72</accession>
<name>A0A6A6VR72_9PEZI</name>
<evidence type="ECO:0000313" key="2">
    <source>
        <dbReference type="EMBL" id="KAF2752389.1"/>
    </source>
</evidence>
<feature type="region of interest" description="Disordered" evidence="1">
    <location>
        <begin position="70"/>
        <end position="89"/>
    </location>
</feature>
<reference evidence="2" key="1">
    <citation type="journal article" date="2020" name="Stud. Mycol.">
        <title>101 Dothideomycetes genomes: a test case for predicting lifestyles and emergence of pathogens.</title>
        <authorList>
            <person name="Haridas S."/>
            <person name="Albert R."/>
            <person name="Binder M."/>
            <person name="Bloem J."/>
            <person name="Labutti K."/>
            <person name="Salamov A."/>
            <person name="Andreopoulos B."/>
            <person name="Baker S."/>
            <person name="Barry K."/>
            <person name="Bills G."/>
            <person name="Bluhm B."/>
            <person name="Cannon C."/>
            <person name="Castanera R."/>
            <person name="Culley D."/>
            <person name="Daum C."/>
            <person name="Ezra D."/>
            <person name="Gonzalez J."/>
            <person name="Henrissat B."/>
            <person name="Kuo A."/>
            <person name="Liang C."/>
            <person name="Lipzen A."/>
            <person name="Lutzoni F."/>
            <person name="Magnuson J."/>
            <person name="Mondo S."/>
            <person name="Nolan M."/>
            <person name="Ohm R."/>
            <person name="Pangilinan J."/>
            <person name="Park H.-J."/>
            <person name="Ramirez L."/>
            <person name="Alfaro M."/>
            <person name="Sun H."/>
            <person name="Tritt A."/>
            <person name="Yoshinaga Y."/>
            <person name="Zwiers L.-H."/>
            <person name="Turgeon B."/>
            <person name="Goodwin S."/>
            <person name="Spatafora J."/>
            <person name="Crous P."/>
            <person name="Grigoriev I."/>
        </authorList>
    </citation>
    <scope>NUCLEOTIDE SEQUENCE</scope>
    <source>
        <strain evidence="2">CBS 121739</strain>
    </source>
</reference>
<feature type="compositionally biased region" description="Basic and acidic residues" evidence="1">
    <location>
        <begin position="70"/>
        <end position="84"/>
    </location>
</feature>
<dbReference type="EMBL" id="ML996650">
    <property type="protein sequence ID" value="KAF2752389.1"/>
    <property type="molecule type" value="Genomic_DNA"/>
</dbReference>
<proteinExistence type="predicted"/>
<evidence type="ECO:0000256" key="1">
    <source>
        <dbReference type="SAM" id="MobiDB-lite"/>
    </source>
</evidence>
<dbReference type="RefSeq" id="XP_033594847.1">
    <property type="nucleotide sequence ID" value="XM_033747778.1"/>
</dbReference>
<dbReference type="GeneID" id="54488832"/>
<gene>
    <name evidence="2" type="ORF">EJ05DRAFT_506088</name>
</gene>
<feature type="region of interest" description="Disordered" evidence="1">
    <location>
        <begin position="142"/>
        <end position="165"/>
    </location>
</feature>
<dbReference type="AlphaFoldDB" id="A0A6A6VR72"/>
<dbReference type="Proteomes" id="UP000799437">
    <property type="component" value="Unassembled WGS sequence"/>
</dbReference>
<protein>
    <submittedName>
        <fullName evidence="2">Uncharacterized protein</fullName>
    </submittedName>
</protein>
<evidence type="ECO:0000313" key="3">
    <source>
        <dbReference type="Proteomes" id="UP000799437"/>
    </source>
</evidence>
<keyword evidence="3" id="KW-1185">Reference proteome</keyword>
<organism evidence="2 3">
    <name type="scientific">Pseudovirgaria hyperparasitica</name>
    <dbReference type="NCBI Taxonomy" id="470096"/>
    <lineage>
        <taxon>Eukaryota</taxon>
        <taxon>Fungi</taxon>
        <taxon>Dikarya</taxon>
        <taxon>Ascomycota</taxon>
        <taxon>Pezizomycotina</taxon>
        <taxon>Dothideomycetes</taxon>
        <taxon>Dothideomycetes incertae sedis</taxon>
        <taxon>Acrospermales</taxon>
        <taxon>Acrospermaceae</taxon>
        <taxon>Pseudovirgaria</taxon>
    </lineage>
</organism>
<sequence length="235" mass="25873">MVLQSLRVFSQADVLRSGGEANASKDDNIATCLLMIVWTLLPCTRPRKPTKIDNHEDNSKVDRMQTAETDLHGHTPGVPEDKSVSDAVQQLAATETQKRHLGNPQLRVFSPSAALPIFAATTSVQIPGCTQPVYSAAEGIRFAGTPPPTPPGSPDTEPLKSLSSDDDWPLKASFEDFQSSIVSNPVENTIRDSILKRESMCIPCDLWNNRHWRAPAPAQTLKKLYFQGDITWELL</sequence>